<dbReference type="SUPFAM" id="SSF51735">
    <property type="entry name" value="NAD(P)-binding Rossmann-fold domains"/>
    <property type="match status" value="3"/>
</dbReference>
<dbReference type="Gene3D" id="3.40.366.10">
    <property type="entry name" value="Malonyl-Coenzyme A Acyl Carrier Protein, domain 2"/>
    <property type="match status" value="1"/>
</dbReference>
<dbReference type="InterPro" id="IPR016036">
    <property type="entry name" value="Malonyl_transacylase_ACP-bd"/>
</dbReference>
<dbReference type="InterPro" id="IPR042099">
    <property type="entry name" value="ANL_N_sf"/>
</dbReference>
<dbReference type="PANTHER" id="PTHR43775">
    <property type="entry name" value="FATTY ACID SYNTHASE"/>
    <property type="match status" value="1"/>
</dbReference>
<dbReference type="InterPro" id="IPR045851">
    <property type="entry name" value="AMP-bd_C_sf"/>
</dbReference>
<dbReference type="InterPro" id="IPR013968">
    <property type="entry name" value="PKS_KR"/>
</dbReference>
<dbReference type="Gene3D" id="3.30.559.30">
    <property type="entry name" value="Nonribosomal peptide synthetase, condensation domain"/>
    <property type="match status" value="1"/>
</dbReference>
<dbReference type="InterPro" id="IPR000873">
    <property type="entry name" value="AMP-dep_synth/lig_dom"/>
</dbReference>
<dbReference type="SMART" id="SM00827">
    <property type="entry name" value="PKS_AT"/>
    <property type="match status" value="1"/>
</dbReference>
<organism evidence="10 11">
    <name type="scientific">Corallococcus soli</name>
    <dbReference type="NCBI Taxonomy" id="2710757"/>
    <lineage>
        <taxon>Bacteria</taxon>
        <taxon>Pseudomonadati</taxon>
        <taxon>Myxococcota</taxon>
        <taxon>Myxococcia</taxon>
        <taxon>Myxococcales</taxon>
        <taxon>Cystobacterineae</taxon>
        <taxon>Myxococcaceae</taxon>
        <taxon>Corallococcus</taxon>
    </lineage>
</organism>
<dbReference type="InterPro" id="IPR014030">
    <property type="entry name" value="Ketoacyl_synth_N"/>
</dbReference>
<keyword evidence="1" id="KW-0596">Phosphopantetheine</keyword>
<feature type="domain" description="Polyketide/metazoan fatty acid synthase-like dehydratase" evidence="8">
    <location>
        <begin position="3111"/>
        <end position="3268"/>
    </location>
</feature>
<keyword evidence="3" id="KW-0808">Transferase</keyword>
<dbReference type="RefSeq" id="WP_193429900.1">
    <property type="nucleotide sequence ID" value="NZ_JAAIYO010000013.1"/>
</dbReference>
<dbReference type="InterPro" id="IPR036736">
    <property type="entry name" value="ACP-like_sf"/>
</dbReference>
<dbReference type="InterPro" id="IPR023213">
    <property type="entry name" value="CAT-like_dom_sf"/>
</dbReference>
<evidence type="ECO:0000256" key="4">
    <source>
        <dbReference type="ARBA" id="ARBA00029443"/>
    </source>
</evidence>
<dbReference type="Gene3D" id="3.40.50.1820">
    <property type="entry name" value="alpha/beta hydrolase"/>
    <property type="match status" value="1"/>
</dbReference>
<accession>A0ABR9PXT0</accession>
<dbReference type="PROSITE" id="PS00606">
    <property type="entry name" value="KS3_1"/>
    <property type="match status" value="2"/>
</dbReference>
<dbReference type="Pfam" id="PF02801">
    <property type="entry name" value="Ketoacyl-synt_C"/>
    <property type="match status" value="2"/>
</dbReference>
<dbReference type="InterPro" id="IPR049551">
    <property type="entry name" value="PKS_DH_C"/>
</dbReference>
<dbReference type="Gene3D" id="3.10.129.110">
    <property type="entry name" value="Polyketide synthase dehydratase"/>
    <property type="match status" value="1"/>
</dbReference>
<dbReference type="InterPro" id="IPR020806">
    <property type="entry name" value="PKS_PP-bd"/>
</dbReference>
<dbReference type="Gene3D" id="3.40.47.10">
    <property type="match status" value="2"/>
</dbReference>
<dbReference type="SUPFAM" id="SSF56801">
    <property type="entry name" value="Acetyl-CoA synthetase-like"/>
    <property type="match status" value="1"/>
</dbReference>
<dbReference type="InterPro" id="IPR057326">
    <property type="entry name" value="KR_dom"/>
</dbReference>
<dbReference type="SUPFAM" id="SSF52777">
    <property type="entry name" value="CoA-dependent acyltransferases"/>
    <property type="match status" value="2"/>
</dbReference>
<dbReference type="InterPro" id="IPR001227">
    <property type="entry name" value="Ac_transferase_dom_sf"/>
</dbReference>
<keyword evidence="2" id="KW-0597">Phosphoprotein</keyword>
<dbReference type="InterPro" id="IPR036291">
    <property type="entry name" value="NAD(P)-bd_dom_sf"/>
</dbReference>
<dbReference type="InterPro" id="IPR020807">
    <property type="entry name" value="PKS_DH"/>
</dbReference>
<dbReference type="Pfam" id="PF00698">
    <property type="entry name" value="Acyl_transf_1"/>
    <property type="match status" value="1"/>
</dbReference>
<dbReference type="SUPFAM" id="SSF52151">
    <property type="entry name" value="FabD/lysophospholipase-like"/>
    <property type="match status" value="1"/>
</dbReference>
<dbReference type="Pfam" id="PF08659">
    <property type="entry name" value="KR"/>
    <property type="match status" value="1"/>
</dbReference>
<protein>
    <submittedName>
        <fullName evidence="10">Amino acid adenylation domain-containing protein</fullName>
    </submittedName>
</protein>
<dbReference type="InterPro" id="IPR020841">
    <property type="entry name" value="PKS_Beta-ketoAc_synthase_dom"/>
</dbReference>
<dbReference type="Gene3D" id="3.40.50.12780">
    <property type="entry name" value="N-terminal domain of ligase-like"/>
    <property type="match status" value="1"/>
</dbReference>
<evidence type="ECO:0000259" key="6">
    <source>
        <dbReference type="SMART" id="SM00823"/>
    </source>
</evidence>
<dbReference type="Pfam" id="PF00501">
    <property type="entry name" value="AMP-binding"/>
    <property type="match status" value="1"/>
</dbReference>
<gene>
    <name evidence="10" type="ORF">G4177_31690</name>
</gene>
<dbReference type="InterPro" id="IPR025110">
    <property type="entry name" value="AMP-bd_C"/>
</dbReference>
<dbReference type="InterPro" id="IPR020845">
    <property type="entry name" value="AMP-binding_CS"/>
</dbReference>
<evidence type="ECO:0000256" key="3">
    <source>
        <dbReference type="ARBA" id="ARBA00022679"/>
    </source>
</evidence>
<feature type="domain" description="Malonyl-CoA:ACP transacylase (MAT)" evidence="9">
    <location>
        <begin position="1587"/>
        <end position="1883"/>
    </location>
</feature>
<evidence type="ECO:0000259" key="7">
    <source>
        <dbReference type="SMART" id="SM00825"/>
    </source>
</evidence>
<comment type="caution">
    <text evidence="10">The sequence shown here is derived from an EMBL/GenBank/DDBJ whole genome shotgun (WGS) entry which is preliminary data.</text>
</comment>
<keyword evidence="11" id="KW-1185">Reference proteome</keyword>
<dbReference type="Gene3D" id="3.30.559.10">
    <property type="entry name" value="Chloramphenicol acetyltransferase-like domain"/>
    <property type="match status" value="1"/>
</dbReference>
<dbReference type="Pfam" id="PF00550">
    <property type="entry name" value="PP-binding"/>
    <property type="match status" value="1"/>
</dbReference>
<evidence type="ECO:0000259" key="8">
    <source>
        <dbReference type="SMART" id="SM00826"/>
    </source>
</evidence>
<feature type="non-terminal residue" evidence="10">
    <location>
        <position position="3532"/>
    </location>
</feature>
<evidence type="ECO:0000256" key="1">
    <source>
        <dbReference type="ARBA" id="ARBA00022450"/>
    </source>
</evidence>
<dbReference type="SUPFAM" id="SSF55048">
    <property type="entry name" value="Probable ACP-binding domain of malonyl-CoA ACP transacylase"/>
    <property type="match status" value="1"/>
</dbReference>
<evidence type="ECO:0000259" key="9">
    <source>
        <dbReference type="SMART" id="SM00827"/>
    </source>
</evidence>
<dbReference type="CDD" id="cd00833">
    <property type="entry name" value="PKS"/>
    <property type="match status" value="2"/>
</dbReference>
<dbReference type="PROSITE" id="PS00455">
    <property type="entry name" value="AMP_BINDING"/>
    <property type="match status" value="1"/>
</dbReference>
<dbReference type="Pfam" id="PF00109">
    <property type="entry name" value="ketoacyl-synt"/>
    <property type="match status" value="2"/>
</dbReference>
<proteinExistence type="inferred from homology"/>
<dbReference type="InterPro" id="IPR042104">
    <property type="entry name" value="PKS_dehydratase_sf"/>
</dbReference>
<evidence type="ECO:0000259" key="5">
    <source>
        <dbReference type="SMART" id="SM00822"/>
    </source>
</evidence>
<dbReference type="SMART" id="SM00823">
    <property type="entry name" value="PKS_PP"/>
    <property type="match status" value="2"/>
</dbReference>
<dbReference type="SUPFAM" id="SSF47336">
    <property type="entry name" value="ACP-like"/>
    <property type="match status" value="2"/>
</dbReference>
<dbReference type="InterPro" id="IPR009081">
    <property type="entry name" value="PP-bd_ACP"/>
</dbReference>
<dbReference type="InterPro" id="IPR010071">
    <property type="entry name" value="AA_adenyl_dom"/>
</dbReference>
<dbReference type="InterPro" id="IPR001242">
    <property type="entry name" value="Condensation_dom"/>
</dbReference>
<dbReference type="Proteomes" id="UP001516472">
    <property type="component" value="Unassembled WGS sequence"/>
</dbReference>
<dbReference type="SMART" id="SM00825">
    <property type="entry name" value="PKS_KS"/>
    <property type="match status" value="2"/>
</dbReference>
<dbReference type="EMBL" id="JAAIYO010000013">
    <property type="protein sequence ID" value="MBE4752728.1"/>
    <property type="molecule type" value="Genomic_DNA"/>
</dbReference>
<dbReference type="Pfam" id="PF00668">
    <property type="entry name" value="Condensation"/>
    <property type="match status" value="1"/>
</dbReference>
<dbReference type="SUPFAM" id="SSF53901">
    <property type="entry name" value="Thiolase-like"/>
    <property type="match status" value="2"/>
</dbReference>
<name>A0ABR9PXT0_9BACT</name>
<feature type="domain" description="Polyketide synthase-like phosphopantetheine-binding" evidence="6">
    <location>
        <begin position="2353"/>
        <end position="2424"/>
    </location>
</feature>
<dbReference type="NCBIfam" id="TIGR01733">
    <property type="entry name" value="AA-adenyl-dom"/>
    <property type="match status" value="1"/>
</dbReference>
<evidence type="ECO:0000313" key="10">
    <source>
        <dbReference type="EMBL" id="MBE4752728.1"/>
    </source>
</evidence>
<feature type="domain" description="Ketoreductase" evidence="5">
    <location>
        <begin position="2096"/>
        <end position="2274"/>
    </location>
</feature>
<dbReference type="InterPro" id="IPR029058">
    <property type="entry name" value="AB_hydrolase_fold"/>
</dbReference>
<feature type="domain" description="Ketosynthase family 3 (KS3)" evidence="7">
    <location>
        <begin position="2660"/>
        <end position="3084"/>
    </location>
</feature>
<dbReference type="Pfam" id="PF14765">
    <property type="entry name" value="PS-DH"/>
    <property type="match status" value="1"/>
</dbReference>
<reference evidence="10 11" key="1">
    <citation type="submission" date="2020-02" db="EMBL/GenBank/DDBJ databases">
        <authorList>
            <person name="Babadi Z.K."/>
            <person name="Risdian C."/>
            <person name="Ebrahimipour G.H."/>
            <person name="Wink J."/>
        </authorList>
    </citation>
    <scope>NUCLEOTIDE SEQUENCE [LARGE SCALE GENOMIC DNA]</scope>
    <source>
        <strain evidence="10 11">ZKHCc1 1396</strain>
    </source>
</reference>
<dbReference type="InterPro" id="IPR014031">
    <property type="entry name" value="Ketoacyl_synth_C"/>
</dbReference>
<dbReference type="InterPro" id="IPR001031">
    <property type="entry name" value="Thioesterase"/>
</dbReference>
<dbReference type="SMART" id="SM00822">
    <property type="entry name" value="PKS_KR"/>
    <property type="match status" value="1"/>
</dbReference>
<dbReference type="PANTHER" id="PTHR43775:SF37">
    <property type="entry name" value="SI:DKEY-61P9.11"/>
    <property type="match status" value="1"/>
</dbReference>
<dbReference type="Pfam" id="PF00975">
    <property type="entry name" value="Thioesterase"/>
    <property type="match status" value="1"/>
</dbReference>
<dbReference type="InterPro" id="IPR016039">
    <property type="entry name" value="Thiolase-like"/>
</dbReference>
<dbReference type="SMART" id="SM00826">
    <property type="entry name" value="PKS_DH"/>
    <property type="match status" value="1"/>
</dbReference>
<comment type="similarity">
    <text evidence="4">In the C-terminal section; belongs to the NRP synthetase family.</text>
</comment>
<dbReference type="InterPro" id="IPR018201">
    <property type="entry name" value="Ketoacyl_synth_AS"/>
</dbReference>
<dbReference type="Pfam" id="PF13193">
    <property type="entry name" value="AMP-binding_C"/>
    <property type="match status" value="1"/>
</dbReference>
<dbReference type="InterPro" id="IPR016035">
    <property type="entry name" value="Acyl_Trfase/lysoPLipase"/>
</dbReference>
<evidence type="ECO:0000313" key="11">
    <source>
        <dbReference type="Proteomes" id="UP001516472"/>
    </source>
</evidence>
<dbReference type="InterPro" id="IPR050091">
    <property type="entry name" value="PKS_NRPS_Biosynth_Enz"/>
</dbReference>
<sequence>MKRSALSLSPVEVLASLLGTSPSELERQSGVLLGNLGMDSLTATRVRGAFVPMPSYQVLYGLTVAQAAASLRQAAVDAGDAPARGADGDALAPHGAFALTPMQVSYVIGASEDCPCQVYSEFDVEGLDVACFEQAVREVVARHPMLHAVIVDGTRQRVLSDAERRAPLRLDALAVEDLEQRRRECMTVLQSQPDLHWDLRVSRLGEHTVRIHLLLDMLFIDATSAMLLCREVAGHYGRLRQGGAPRDPVEAGLSFRDHCHQLGTRQPSPASVEYWASRFEAMPAPPQLPRRKSDGARTVDFQRESLRLGAGPWSALKARASALKVTSNALLLAVFSEVLGFYSEDPDFAVTVTMSERPVARDNDFTGVVGEFTNILLCAITGRHAGIAERALSIHQELSQGLEHSDLSGLEVVRMLRKHRADPHLSFPIVFTSFLGIVGSDLGLEGCRTRLHFQQTQTPQITLDHQVYELDGELRINWDYDSNVHERELMRDMLSCFQHLLEGVATGNLRSSTLPPEVLALRVGMNQTHVDFDPQAPRLLHGLVERSAHATPDAVAVIDQEVSLTYRELLALARASALRLQDAGVGAGSCVAIVMEKGWEQVVATVGILLCGAHYLPLNPSNPDDRLRSILTLAGCDIALVQDKCVSADRHWHRAQQADGAIRTLRVHRALVSEVEGREPRPAQVAPEDLAYVIFTSGSTGAPKGVEIEHGPAVNTCLDINARYGLGARTVTFAISSLSFDLSVWDIFGTLAAGGTVVVCKPDGTRDPDYWWQQLHQHGVTVWNTVPTSFEMLLASRPPGATLPLKTALLSGDAISMPMADHALALFPDLQLVALGGATEASIWSNYHVITRASRELGTELVPYGRALSNQTLSVLDARFEYRPAGVVGDIYIGGVGLARGYFRDAELTASKFITVEPHGRLYATGDLGRYLSNGEIEIVGRKDSQVKVGGHRVELAEIEHCAERLPSVQRAAVVHLPGASARVVGFVTASGDPDSARGLEEALRAHIEKHLPDYMAPQSWTVLDALPLTGNNKVDAKKLRQLANASQPKAAAHPSLESNSEVALILQLAAQVLGVPADSLSPTQSLAEQGLSSLFAVRLVNLLASAWNTRLSYTLVFNYPSAVRLAEYREGRATVRAPARREASAVDSAEPIAVVARALRLPGDVMSPEDLWEMLLAGMDCVTDVPASRFDIDEVYDANPDAVGRSYTRRGAFMREVESFDHDFFGIPVAEARAMDPQQRLLLELSYEAFHAAGYDKERLRGSSTGVFIGQMNYDWMTDFDHVTDYAGTGAAPSISSNRISFTLDLAGPSMTIDTACSSSLVAVDAAITKLRSGACRMALAGGANMILCATPYVTTCQARMLSVDSRCATFDSAANGIARGEGVGVVVLKRIGDALADGDPVLAVIRGSAVNQDGRSASLTAPNGLAQEAVIRQALEVAGLEGREVDYVECHGTGTSLGDPIEIEALKNVLGEQRDKSVVLGAIKSNIGHLEGAAGVVGLIKAVEVLRRREAPGNVHFKSLNPKIDLQGFAAVIPTRPTVLGKAGAPLVASVSSFGYGGTNAHVVLESYAQPVSNTELLTPSGLWMFTGQGSLVPGCARELYEANAVFKEALNRYAGVLETKMEVPLLKLLLSAEAGVAELVQETQYAQPALVALQLAQLAMWRSRGVRPAVVLGHSVGEFAAAVAAGVMEEETALELAALRGRLMSGCERGGMAVVMATVEQLQKVLPAELVVAAENERTRTVVAGPKEALGRFVTAAYAGGHTMLGVSHAFHSPMMGPAAEAFEKELEGREFKAPQGVRFISTLSGEEETERLRTGAYWAEQLLKPVRFLGALEKAWEQGAEVKTVVELGPGATLLRMAQRNMGEEGRQWIASSQAIRGIRGPRLFRHVPLGWNKPVSRLGIGKATPAVAKVTPSTSVYETVWMPLPPVMESPRHSGEHLLLTRKAVEGELPSGWTSVVVTEEAEALRAVSGQRWSTVALWGSNTEEDVALGLGLLQMEAQAERQVFVTSAESEGDAGLWGLARTFRLERPDVRVRCIEHAAGSVLAKVLALATSEEAEDELSVDAAGIVRVPRLRRCSDVGGAERLSVRADATYVISGGQGALGKVSARLLVEAGATHVLLLSRTAVTPEGLAPELAALRSRARVEGVACDVSRVESVRAAQAWLAEAGWPSVGGVVHAAGVLSDGTVPNQTAEKLRLAYGAKVHGARNLREVFAPPDFLVLFSSIASAFGSVAQGSYAAANATLDALARRWSAAGEAVLSVQWGAWSEGGMAARHGAVKRSEAEGLGSISDALGTAVLSQLLAADKRGTVCVSPIDWSRLTLKSTRFELLSDAGGATKRQAWSRPALQQLVRDCVVQFIPSSAVEANRSFMEAGFSSLDLVQFRRQLLARLPDSIELPVHFAFNYPTEEDVTQHLFEQLQLKTAPAPGASGMWTLLNGRTTGTPIFLVGGVMGTAEKTFGVLAAALSVPVYATMPGIPAVIDPSRTHVEGIAAELVAAMRSTAACDTYTVGGLSFGATLAFEMGLQLEREGRLARIVMLDPRHMPPFVAPEAPAPFEKLLEYYTPGGAVRSPVLVFQCAIPPLEKQSEMMREASRSFQDDAEVLERCRVMCPGLELIRSEGHHFNLLNKHSPPIAARIEQDLLAPSSAEHLAEAIAIVGRSCRLPGDVRSPDALWNMLLAGKDCVTDIPASRFDIDEVFDANPDVAGRSYTRRGAFMNEVESFDHDFFGISVAEARAMDPQQRLLLEVAYEAFHDAGYDKKRLRGSATSVHIGLANDDWTTMGRDHEAHSPHFGAGVSGSIASNRISYLLGLTGPSMTLDTACSSSLVAVDLAVEKLRSGICSMALVGGVNVMLHHRMFVSACATKALSPVGRCATFDAAADGYCRGEGVGAVVLKRLGDALAAGDEVLAVIRGTAVNQDGRSASLTAPNGLAQEAVIRQALQAAGLEGREVDYIECHGTGTSLGDPIEVGALKNVLGERRDKPVVLGAVKSNIGHLEGAAGVVGLIKAVEVLRRREAPGNVHFQELNPKIDLRGFPAVIPTALTPLGRPGDTRPLVAGVSSFGFGGTNAHVVLESHVGARVDTGALPRQLMEYAPRFLPWRRLPHPFLSRKEDGGFVAVLSGAQAERWKDHRIGEQVLVPAASHLTLLGGAALLRQGSDGVKAVGVEVQDVVMPRPLVVGGEGGVVRCLANGSQWSIQAERDGSSELVASCRSARLLNSAELVRSEVDVDAVRGRCAPTEVEALYEVLARQGARFGRGYRNLTDLSLGEEEAIARIKVEHASVADRSLTLLHPATLDAGIQLLGLCAMRTCGVCLPFNVQATKLFLMEEQPRELWAYARVSALSSKSVEGTVTLFGDTGEVYAVLEGLTCRQAGVDTRVQESVFETEWVRLPEAADSRLPQGGEHLLLTRKAVEGELPAGWTSVVVTEEAEALRAVSGQRWSTVALWGSNTEEDVALGLGLLQMEAQAERRVFMTSAESEGDAGLWGLARTFRLERPDVRVRCIEHAPGSALAKVLALATSEEAED</sequence>
<feature type="domain" description="Ketosynthase family 3 (KS3)" evidence="7">
    <location>
        <begin position="1153"/>
        <end position="1572"/>
    </location>
</feature>
<evidence type="ECO:0000256" key="2">
    <source>
        <dbReference type="ARBA" id="ARBA00022553"/>
    </source>
</evidence>
<dbReference type="Gene3D" id="3.30.300.30">
    <property type="match status" value="1"/>
</dbReference>
<feature type="domain" description="Polyketide synthase-like phosphopantetheine-binding" evidence="6">
    <location>
        <begin position="1063"/>
        <end position="1134"/>
    </location>
</feature>
<dbReference type="Gene3D" id="1.10.1200.10">
    <property type="entry name" value="ACP-like"/>
    <property type="match status" value="2"/>
</dbReference>
<dbReference type="InterPro" id="IPR014043">
    <property type="entry name" value="Acyl_transferase_dom"/>
</dbReference>
<dbReference type="SUPFAM" id="SSF53474">
    <property type="entry name" value="alpha/beta-Hydrolases"/>
    <property type="match status" value="1"/>
</dbReference>
<dbReference type="Gene3D" id="3.40.50.720">
    <property type="entry name" value="NAD(P)-binding Rossmann-like Domain"/>
    <property type="match status" value="2"/>
</dbReference>